<feature type="compositionally biased region" description="Low complexity" evidence="5">
    <location>
        <begin position="80"/>
        <end position="96"/>
    </location>
</feature>
<keyword evidence="6" id="KW-0732">Signal</keyword>
<evidence type="ECO:0000256" key="4">
    <source>
        <dbReference type="ARBA" id="ARBA00023128"/>
    </source>
</evidence>
<evidence type="ECO:0000256" key="1">
    <source>
        <dbReference type="ARBA" id="ARBA00004173"/>
    </source>
</evidence>
<dbReference type="EMBL" id="LT795055">
    <property type="protein sequence ID" value="SJX61012.1"/>
    <property type="molecule type" value="Genomic_DNA"/>
</dbReference>
<dbReference type="GO" id="GO:0033617">
    <property type="term" value="P:mitochondrial respiratory chain complex IV assembly"/>
    <property type="evidence" value="ECO:0007669"/>
    <property type="project" value="TreeGrafter"/>
</dbReference>
<dbReference type="PANTHER" id="PTHR28163:SF1">
    <property type="entry name" value="PROTEIN PET117 HOMOLOG, MITOCHONDRIAL"/>
    <property type="match status" value="1"/>
</dbReference>
<feature type="chain" id="PRO_5014783078" evidence="6">
    <location>
        <begin position="23"/>
        <end position="546"/>
    </location>
</feature>
<protein>
    <submittedName>
        <fullName evidence="7">Uncharacterized protein</fullName>
    </submittedName>
</protein>
<sequence length="546" mass="59031">MSRPAKLTLAASLLVSGLTVWGVHYIQEKEREVMYRGVERDEARQEEKKRKRMLDLQINQEKEAVYQRMQPTAGAGAAGAGTMQQPNDNQQLQQYPAAPPPTPGAVGPNTVPILSAPRTLPSPSAVSNSLANGDFGRGRTEAEGTCPTTASKDTLELLYPFVSDSSIHNEETNKAFADRVGAAYQRVKAAVNGLLSCSKTAAEVDDDDDNSLVEIVRIPYAQYMAQRAAAATAAATAAAAADAAARAAARRNAANAGNQGGNGNDANDAIDANDADSGNDTNDADDGNQGDDDAGNDADDDTDDTDGDAGANRPIPRTVVPDTDHAMQQRRPMDEQQRRNITELRRIIHERDPEYINALNRHTLARTRTPVEAIRAQIEARWAEERARSDAGRPDDCPCGTNCFCITNTAYGRPVQPYVPAGRLNRIAGMQYRIRFATGAAVPSTPSTPSSSGTSSSLSTPDEPVREPVLPHTSTLPSMDRVLAHAMAVNEAQVRQREHQRHLMRVALDEAVERQLRHNSDEALQRADGFGVRFHIPRGDVDSDDE</sequence>
<evidence type="ECO:0000313" key="7">
    <source>
        <dbReference type="EMBL" id="SJX61012.1"/>
    </source>
</evidence>
<reference evidence="7 8" key="1">
    <citation type="submission" date="2017-02" db="EMBL/GenBank/DDBJ databases">
        <authorList>
            <person name="Peterson S.W."/>
        </authorList>
    </citation>
    <scope>NUCLEOTIDE SEQUENCE [LARGE SCALE GENOMIC DNA]</scope>
    <source>
        <strain evidence="7 8">SRS1_H2-8</strain>
    </source>
</reference>
<feature type="signal peptide" evidence="6">
    <location>
        <begin position="1"/>
        <end position="22"/>
    </location>
</feature>
<evidence type="ECO:0000256" key="2">
    <source>
        <dbReference type="ARBA" id="ARBA00008197"/>
    </source>
</evidence>
<dbReference type="AlphaFoldDB" id="A0A2N8U8K2"/>
<dbReference type="Proteomes" id="UP000239563">
    <property type="component" value="Chromosome II"/>
</dbReference>
<evidence type="ECO:0000256" key="3">
    <source>
        <dbReference type="ARBA" id="ARBA00022946"/>
    </source>
</evidence>
<dbReference type="InterPro" id="IPR031568">
    <property type="entry name" value="Pet117"/>
</dbReference>
<dbReference type="GO" id="GO:0005739">
    <property type="term" value="C:mitochondrion"/>
    <property type="evidence" value="ECO:0007669"/>
    <property type="project" value="UniProtKB-SubCell"/>
</dbReference>
<keyword evidence="3" id="KW-0809">Transit peptide</keyword>
<feature type="compositionally biased region" description="Basic and acidic residues" evidence="5">
    <location>
        <begin position="322"/>
        <end position="339"/>
    </location>
</feature>
<proteinExistence type="inferred from homology"/>
<evidence type="ECO:0000313" key="8">
    <source>
        <dbReference type="Proteomes" id="UP000239563"/>
    </source>
</evidence>
<evidence type="ECO:0000256" key="5">
    <source>
        <dbReference type="SAM" id="MobiDB-lite"/>
    </source>
</evidence>
<feature type="region of interest" description="Disordered" evidence="5">
    <location>
        <begin position="440"/>
        <end position="474"/>
    </location>
</feature>
<feature type="compositionally biased region" description="Low complexity" evidence="5">
    <location>
        <begin position="264"/>
        <end position="281"/>
    </location>
</feature>
<feature type="compositionally biased region" description="Low complexity" evidence="5">
    <location>
        <begin position="443"/>
        <end position="461"/>
    </location>
</feature>
<accession>A0A2N8U8K2</accession>
<feature type="region of interest" description="Disordered" evidence="5">
    <location>
        <begin position="71"/>
        <end position="128"/>
    </location>
</feature>
<keyword evidence="4" id="KW-0496">Mitochondrion</keyword>
<feature type="region of interest" description="Disordered" evidence="5">
    <location>
        <begin position="254"/>
        <end position="339"/>
    </location>
</feature>
<dbReference type="Pfam" id="PF15786">
    <property type="entry name" value="PET117"/>
    <property type="match status" value="1"/>
</dbReference>
<evidence type="ECO:0000256" key="6">
    <source>
        <dbReference type="SAM" id="SignalP"/>
    </source>
</evidence>
<name>A0A2N8U8K2_9BASI</name>
<organism evidence="7 8">
    <name type="scientific">Sporisorium reilianum f. sp. reilianum</name>
    <dbReference type="NCBI Taxonomy" id="72559"/>
    <lineage>
        <taxon>Eukaryota</taxon>
        <taxon>Fungi</taxon>
        <taxon>Dikarya</taxon>
        <taxon>Basidiomycota</taxon>
        <taxon>Ustilaginomycotina</taxon>
        <taxon>Ustilaginomycetes</taxon>
        <taxon>Ustilaginales</taxon>
        <taxon>Ustilaginaceae</taxon>
        <taxon>Sporisorium</taxon>
    </lineage>
</organism>
<gene>
    <name evidence="7" type="ORF">SRS1_12188</name>
</gene>
<comment type="subcellular location">
    <subcellularLocation>
        <location evidence="1">Mitochondrion</location>
    </subcellularLocation>
</comment>
<comment type="similarity">
    <text evidence="2">Belongs to the PET117 family.</text>
</comment>
<feature type="compositionally biased region" description="Acidic residues" evidence="5">
    <location>
        <begin position="282"/>
        <end position="307"/>
    </location>
</feature>
<dbReference type="PANTHER" id="PTHR28163">
    <property type="entry name" value="PROTEIN PET117 HOMOLOG, MITOCHONDRIAL"/>
    <property type="match status" value="1"/>
</dbReference>